<comment type="caution">
    <text evidence="2">The sequence shown here is derived from an EMBL/GenBank/DDBJ whole genome shotgun (WGS) entry which is preliminary data.</text>
</comment>
<proteinExistence type="predicted"/>
<dbReference type="Proteomes" id="UP000324996">
    <property type="component" value="Unassembled WGS sequence"/>
</dbReference>
<gene>
    <name evidence="2" type="ORF">JCM17846_05310</name>
</gene>
<protein>
    <submittedName>
        <fullName evidence="2">Uncharacterized protein</fullName>
    </submittedName>
</protein>
<name>A0A5A7N6Z9_9PROT</name>
<accession>A0A5A7N6Z9</accession>
<evidence type="ECO:0000313" key="2">
    <source>
        <dbReference type="EMBL" id="GER02849.1"/>
    </source>
</evidence>
<keyword evidence="1" id="KW-0812">Transmembrane</keyword>
<evidence type="ECO:0000256" key="1">
    <source>
        <dbReference type="SAM" id="Phobius"/>
    </source>
</evidence>
<sequence length="98" mass="10886">MSQAEMGRWVMLVGNFLILLFVSRIMISDGQVVQLEGMALVGVFIPVIIFSIVIFAFSFGVAAMHRAIIGKATSKDQHDGFEMDERDRNILGIARRNA</sequence>
<feature type="transmembrane region" description="Helical" evidence="1">
    <location>
        <begin position="39"/>
        <end position="62"/>
    </location>
</feature>
<keyword evidence="1" id="KW-0472">Membrane</keyword>
<evidence type="ECO:0000313" key="3">
    <source>
        <dbReference type="Proteomes" id="UP000324996"/>
    </source>
</evidence>
<keyword evidence="3" id="KW-1185">Reference proteome</keyword>
<dbReference type="RefSeq" id="WP_150006749.1">
    <property type="nucleotide sequence ID" value="NZ_BKCN01000002.1"/>
</dbReference>
<reference evidence="2 3" key="1">
    <citation type="submission" date="2019-09" db="EMBL/GenBank/DDBJ databases">
        <title>NBRP : Genome information of microbial organism related human and environment.</title>
        <authorList>
            <person name="Hattori M."/>
            <person name="Oshima K."/>
            <person name="Inaba H."/>
            <person name="Suda W."/>
            <person name="Sakamoto M."/>
            <person name="Iino T."/>
            <person name="Kitahara M."/>
            <person name="Oshida Y."/>
            <person name="Iida T."/>
            <person name="Kudo T."/>
            <person name="Itoh T."/>
            <person name="Ohkuma M."/>
        </authorList>
    </citation>
    <scope>NUCLEOTIDE SEQUENCE [LARGE SCALE GENOMIC DNA]</scope>
    <source>
        <strain evidence="2 3">Q-1</strain>
    </source>
</reference>
<organism evidence="2 3">
    <name type="scientific">Iodidimonas nitroreducens</name>
    <dbReference type="NCBI Taxonomy" id="1236968"/>
    <lineage>
        <taxon>Bacteria</taxon>
        <taxon>Pseudomonadati</taxon>
        <taxon>Pseudomonadota</taxon>
        <taxon>Alphaproteobacteria</taxon>
        <taxon>Iodidimonadales</taxon>
        <taxon>Iodidimonadaceae</taxon>
        <taxon>Iodidimonas</taxon>
    </lineage>
</organism>
<dbReference type="AlphaFoldDB" id="A0A5A7N6Z9"/>
<dbReference type="EMBL" id="BKCN01000002">
    <property type="protein sequence ID" value="GER02849.1"/>
    <property type="molecule type" value="Genomic_DNA"/>
</dbReference>
<feature type="transmembrane region" description="Helical" evidence="1">
    <location>
        <begin position="9"/>
        <end position="27"/>
    </location>
</feature>
<keyword evidence="1" id="KW-1133">Transmembrane helix</keyword>